<dbReference type="Pfam" id="PF03634">
    <property type="entry name" value="TCP"/>
    <property type="match status" value="1"/>
</dbReference>
<keyword evidence="5" id="KW-0804">Transcription</keyword>
<comment type="subcellular location">
    <subcellularLocation>
        <location evidence="1">Nucleus</location>
    </subcellularLocation>
</comment>
<accession>A0AAD8NT33</accession>
<evidence type="ECO:0000313" key="9">
    <source>
        <dbReference type="EMBL" id="KAK1427260.1"/>
    </source>
</evidence>
<dbReference type="PROSITE" id="PS51369">
    <property type="entry name" value="TCP"/>
    <property type="match status" value="1"/>
</dbReference>
<dbReference type="PROSITE" id="PS51370">
    <property type="entry name" value="R"/>
    <property type="match status" value="1"/>
</dbReference>
<dbReference type="GO" id="GO:0005634">
    <property type="term" value="C:nucleus"/>
    <property type="evidence" value="ECO:0007669"/>
    <property type="project" value="UniProtKB-SubCell"/>
</dbReference>
<dbReference type="GO" id="GO:0003700">
    <property type="term" value="F:DNA-binding transcription factor activity"/>
    <property type="evidence" value="ECO:0007669"/>
    <property type="project" value="InterPro"/>
</dbReference>
<dbReference type="InterPro" id="IPR017887">
    <property type="entry name" value="TF_TCP_subgr"/>
</dbReference>
<dbReference type="Proteomes" id="UP001229421">
    <property type="component" value="Unassembled WGS sequence"/>
</dbReference>
<feature type="domain" description="TCP" evidence="7">
    <location>
        <begin position="91"/>
        <end position="149"/>
    </location>
</feature>
<evidence type="ECO:0000256" key="3">
    <source>
        <dbReference type="ARBA" id="ARBA00023015"/>
    </source>
</evidence>
<keyword evidence="2" id="KW-0217">Developmental protein</keyword>
<dbReference type="InterPro" id="IPR017888">
    <property type="entry name" value="CYC/TB1_R_domain"/>
</dbReference>
<dbReference type="EMBL" id="JAUHHV010000004">
    <property type="protein sequence ID" value="KAK1427260.1"/>
    <property type="molecule type" value="Genomic_DNA"/>
</dbReference>
<proteinExistence type="predicted"/>
<evidence type="ECO:0000259" key="7">
    <source>
        <dbReference type="PROSITE" id="PS51369"/>
    </source>
</evidence>
<sequence length="254" mass="29306">MYPFLNNNGSNSNPEQEHYHTPLSYSPFVLPPSPIYIPLEDEAVFYDFLRQQHDQFLFNDHNHNNEQILTNNVKLAEHDDSLRIKRVISSNRDRHSKIHTARGLRDRRIRLSCDVAKKFFGLQDLLGFDMASKTVDWLLTESKTAILDLLPDPKCSFVGVSNYTVSFTSECEVVSGSTGDDQAATKNKAKSCSRVRKCANFNQHLAKETRIRARQRARERTIEKQNKYKHDVCQDPIFRSCLDQLVISDQVSWS</sequence>
<dbReference type="GO" id="GO:0043565">
    <property type="term" value="F:sequence-specific DNA binding"/>
    <property type="evidence" value="ECO:0007669"/>
    <property type="project" value="TreeGrafter"/>
</dbReference>
<protein>
    <recommendedName>
        <fullName evidence="11">Cycloidea-like protein</fullName>
    </recommendedName>
</protein>
<evidence type="ECO:0008006" key="11">
    <source>
        <dbReference type="Google" id="ProtNLM"/>
    </source>
</evidence>
<dbReference type="PANTHER" id="PTHR31072:SF226">
    <property type="entry name" value="TRANSCRIPTION FACTOR TCP18"/>
    <property type="match status" value="1"/>
</dbReference>
<keyword evidence="3" id="KW-0805">Transcription regulation</keyword>
<evidence type="ECO:0000256" key="1">
    <source>
        <dbReference type="ARBA" id="ARBA00004123"/>
    </source>
</evidence>
<feature type="domain" description="R" evidence="8">
    <location>
        <begin position="207"/>
        <end position="224"/>
    </location>
</feature>
<evidence type="ECO:0000259" key="8">
    <source>
        <dbReference type="PROSITE" id="PS51370"/>
    </source>
</evidence>
<keyword evidence="4" id="KW-0238">DNA-binding</keyword>
<dbReference type="PANTHER" id="PTHR31072">
    <property type="entry name" value="TRANSCRIPTION FACTOR TCP4-RELATED"/>
    <property type="match status" value="1"/>
</dbReference>
<gene>
    <name evidence="9" type="ORF">QVD17_15943</name>
</gene>
<keyword evidence="6" id="KW-0539">Nucleus</keyword>
<evidence type="ECO:0000256" key="2">
    <source>
        <dbReference type="ARBA" id="ARBA00022473"/>
    </source>
</evidence>
<evidence type="ECO:0000256" key="6">
    <source>
        <dbReference type="ARBA" id="ARBA00023242"/>
    </source>
</evidence>
<evidence type="ECO:0000256" key="4">
    <source>
        <dbReference type="ARBA" id="ARBA00023125"/>
    </source>
</evidence>
<name>A0AAD8NT33_TARER</name>
<organism evidence="9 10">
    <name type="scientific">Tagetes erecta</name>
    <name type="common">African marigold</name>
    <dbReference type="NCBI Taxonomy" id="13708"/>
    <lineage>
        <taxon>Eukaryota</taxon>
        <taxon>Viridiplantae</taxon>
        <taxon>Streptophyta</taxon>
        <taxon>Embryophyta</taxon>
        <taxon>Tracheophyta</taxon>
        <taxon>Spermatophyta</taxon>
        <taxon>Magnoliopsida</taxon>
        <taxon>eudicotyledons</taxon>
        <taxon>Gunneridae</taxon>
        <taxon>Pentapetalae</taxon>
        <taxon>asterids</taxon>
        <taxon>campanulids</taxon>
        <taxon>Asterales</taxon>
        <taxon>Asteraceae</taxon>
        <taxon>Asteroideae</taxon>
        <taxon>Heliantheae alliance</taxon>
        <taxon>Tageteae</taxon>
        <taxon>Tagetes</taxon>
    </lineage>
</organism>
<reference evidence="9" key="1">
    <citation type="journal article" date="2023" name="bioRxiv">
        <title>Improved chromosome-level genome assembly for marigold (Tagetes erecta).</title>
        <authorList>
            <person name="Jiang F."/>
            <person name="Yuan L."/>
            <person name="Wang S."/>
            <person name="Wang H."/>
            <person name="Xu D."/>
            <person name="Wang A."/>
            <person name="Fan W."/>
        </authorList>
    </citation>
    <scope>NUCLEOTIDE SEQUENCE</scope>
    <source>
        <strain evidence="9">WSJ</strain>
        <tissue evidence="9">Leaf</tissue>
    </source>
</reference>
<dbReference type="GO" id="GO:2000032">
    <property type="term" value="P:regulation of secondary shoot formation"/>
    <property type="evidence" value="ECO:0007669"/>
    <property type="project" value="TreeGrafter"/>
</dbReference>
<evidence type="ECO:0000256" key="5">
    <source>
        <dbReference type="ARBA" id="ARBA00023163"/>
    </source>
</evidence>
<evidence type="ECO:0000313" key="10">
    <source>
        <dbReference type="Proteomes" id="UP001229421"/>
    </source>
</evidence>
<dbReference type="InterPro" id="IPR005333">
    <property type="entry name" value="Transcription_factor_TCP"/>
</dbReference>
<dbReference type="AlphaFoldDB" id="A0AAD8NT33"/>
<keyword evidence="10" id="KW-1185">Reference proteome</keyword>
<comment type="caution">
    <text evidence="9">The sequence shown here is derived from an EMBL/GenBank/DDBJ whole genome shotgun (WGS) entry which is preliminary data.</text>
</comment>